<dbReference type="EMBL" id="KN817519">
    <property type="protein sequence ID" value="KJA29172.1"/>
    <property type="molecule type" value="Genomic_DNA"/>
</dbReference>
<dbReference type="OrthoDB" id="10258631at2759"/>
<feature type="non-terminal residue" evidence="2">
    <location>
        <position position="56"/>
    </location>
</feature>
<feature type="region of interest" description="Disordered" evidence="1">
    <location>
        <begin position="18"/>
        <end position="56"/>
    </location>
</feature>
<accession>A0A0D2LMF5</accession>
<organism evidence="2 3">
    <name type="scientific">Hypholoma sublateritium (strain FD-334 SS-4)</name>
    <dbReference type="NCBI Taxonomy" id="945553"/>
    <lineage>
        <taxon>Eukaryota</taxon>
        <taxon>Fungi</taxon>
        <taxon>Dikarya</taxon>
        <taxon>Basidiomycota</taxon>
        <taxon>Agaricomycotina</taxon>
        <taxon>Agaricomycetes</taxon>
        <taxon>Agaricomycetidae</taxon>
        <taxon>Agaricales</taxon>
        <taxon>Agaricineae</taxon>
        <taxon>Strophariaceae</taxon>
        <taxon>Hypholoma</taxon>
    </lineage>
</organism>
<sequence>RDDVKAIVAADITKIRAQQQRKYHSKRSTRNAGRAHGSKAKQDTRVKLSDHGGGFW</sequence>
<evidence type="ECO:0000256" key="1">
    <source>
        <dbReference type="SAM" id="MobiDB-lite"/>
    </source>
</evidence>
<feature type="compositionally biased region" description="Basic residues" evidence="1">
    <location>
        <begin position="19"/>
        <end position="29"/>
    </location>
</feature>
<gene>
    <name evidence="2" type="ORF">HYPSUDRAFT_95755</name>
</gene>
<name>A0A0D2LMF5_HYPSF</name>
<reference evidence="3" key="1">
    <citation type="submission" date="2014-04" db="EMBL/GenBank/DDBJ databases">
        <title>Evolutionary Origins and Diversification of the Mycorrhizal Mutualists.</title>
        <authorList>
            <consortium name="DOE Joint Genome Institute"/>
            <consortium name="Mycorrhizal Genomics Consortium"/>
            <person name="Kohler A."/>
            <person name="Kuo A."/>
            <person name="Nagy L.G."/>
            <person name="Floudas D."/>
            <person name="Copeland A."/>
            <person name="Barry K.W."/>
            <person name="Cichocki N."/>
            <person name="Veneault-Fourrey C."/>
            <person name="LaButti K."/>
            <person name="Lindquist E.A."/>
            <person name="Lipzen A."/>
            <person name="Lundell T."/>
            <person name="Morin E."/>
            <person name="Murat C."/>
            <person name="Riley R."/>
            <person name="Ohm R."/>
            <person name="Sun H."/>
            <person name="Tunlid A."/>
            <person name="Henrissat B."/>
            <person name="Grigoriev I.V."/>
            <person name="Hibbett D.S."/>
            <person name="Martin F."/>
        </authorList>
    </citation>
    <scope>NUCLEOTIDE SEQUENCE [LARGE SCALE GENOMIC DNA]</scope>
    <source>
        <strain evidence="3">FD-334 SS-4</strain>
    </source>
</reference>
<proteinExistence type="predicted"/>
<protein>
    <submittedName>
        <fullName evidence="2">Uncharacterized protein</fullName>
    </submittedName>
</protein>
<keyword evidence="3" id="KW-1185">Reference proteome</keyword>
<evidence type="ECO:0000313" key="3">
    <source>
        <dbReference type="Proteomes" id="UP000054270"/>
    </source>
</evidence>
<dbReference type="Proteomes" id="UP000054270">
    <property type="component" value="Unassembled WGS sequence"/>
</dbReference>
<dbReference type="OMA" id="QDKGGFW"/>
<dbReference type="AlphaFoldDB" id="A0A0D2LMF5"/>
<dbReference type="STRING" id="945553.A0A0D2LMF5"/>
<evidence type="ECO:0000313" key="2">
    <source>
        <dbReference type="EMBL" id="KJA29172.1"/>
    </source>
</evidence>
<feature type="non-terminal residue" evidence="2">
    <location>
        <position position="1"/>
    </location>
</feature>
<feature type="compositionally biased region" description="Basic and acidic residues" evidence="1">
    <location>
        <begin position="40"/>
        <end position="50"/>
    </location>
</feature>